<organism evidence="2 3">
    <name type="scientific">Paractinoplanes ferrugineus</name>
    <dbReference type="NCBI Taxonomy" id="113564"/>
    <lineage>
        <taxon>Bacteria</taxon>
        <taxon>Bacillati</taxon>
        <taxon>Actinomycetota</taxon>
        <taxon>Actinomycetes</taxon>
        <taxon>Micromonosporales</taxon>
        <taxon>Micromonosporaceae</taxon>
        <taxon>Paractinoplanes</taxon>
    </lineage>
</organism>
<dbReference type="AlphaFoldDB" id="A0A919MAK6"/>
<dbReference type="EMBL" id="BOMM01000040">
    <property type="protein sequence ID" value="GIE12676.1"/>
    <property type="molecule type" value="Genomic_DNA"/>
</dbReference>
<sequence length="215" mass="23726">MTQDRVLVFTRTTGYRHDCIPAAVQAMRELCPAAEVTEDPDDFTRANLARFAAVVFLNTNGEVLTEAARPALAGFVRAGGGFLGVHSAAATEYDWPFYGELVGAWFDQHPAVQPATVTVADPLHPATAELPAAWDRIDEWYDFRSRPDARVLLRVDESSYSGGLMGADHPVAWCHERLGGRSFYTALGHTVEAYAEPAFRRHLGEALRWVRHGAE</sequence>
<keyword evidence="3" id="KW-1185">Reference proteome</keyword>
<dbReference type="Pfam" id="PF06283">
    <property type="entry name" value="ThuA"/>
    <property type="match status" value="1"/>
</dbReference>
<evidence type="ECO:0000259" key="1">
    <source>
        <dbReference type="Pfam" id="PF06283"/>
    </source>
</evidence>
<evidence type="ECO:0000313" key="3">
    <source>
        <dbReference type="Proteomes" id="UP000598174"/>
    </source>
</evidence>
<proteinExistence type="predicted"/>
<gene>
    <name evidence="2" type="ORF">Afe05nite_45160</name>
</gene>
<feature type="domain" description="ThuA-like" evidence="1">
    <location>
        <begin position="5"/>
        <end position="210"/>
    </location>
</feature>
<comment type="caution">
    <text evidence="2">The sequence shown here is derived from an EMBL/GenBank/DDBJ whole genome shotgun (WGS) entry which is preliminary data.</text>
</comment>
<name>A0A919MAK6_9ACTN</name>
<reference evidence="2" key="1">
    <citation type="submission" date="2021-01" db="EMBL/GenBank/DDBJ databases">
        <title>Whole genome shotgun sequence of Actinoplanes ferrugineus NBRC 15555.</title>
        <authorList>
            <person name="Komaki H."/>
            <person name="Tamura T."/>
        </authorList>
    </citation>
    <scope>NUCLEOTIDE SEQUENCE</scope>
    <source>
        <strain evidence="2">NBRC 15555</strain>
    </source>
</reference>
<protein>
    <submittedName>
        <fullName evidence="2">Crp/Fnr family transcriptional regulator</fullName>
    </submittedName>
</protein>
<dbReference type="Gene3D" id="3.40.50.880">
    <property type="match status" value="1"/>
</dbReference>
<dbReference type="SUPFAM" id="SSF52317">
    <property type="entry name" value="Class I glutamine amidotransferase-like"/>
    <property type="match status" value="1"/>
</dbReference>
<accession>A0A919MAK6</accession>
<dbReference type="PANTHER" id="PTHR40469">
    <property type="entry name" value="SECRETED GLYCOSYL HYDROLASE"/>
    <property type="match status" value="1"/>
</dbReference>
<dbReference type="InterPro" id="IPR029062">
    <property type="entry name" value="Class_I_gatase-like"/>
</dbReference>
<dbReference type="Proteomes" id="UP000598174">
    <property type="component" value="Unassembled WGS sequence"/>
</dbReference>
<dbReference type="RefSeq" id="WP_203819137.1">
    <property type="nucleotide sequence ID" value="NZ_BAAABP010000022.1"/>
</dbReference>
<dbReference type="InterPro" id="IPR029010">
    <property type="entry name" value="ThuA-like"/>
</dbReference>
<dbReference type="PANTHER" id="PTHR40469:SF2">
    <property type="entry name" value="GALACTOSE-BINDING DOMAIN-LIKE SUPERFAMILY PROTEIN"/>
    <property type="match status" value="1"/>
</dbReference>
<evidence type="ECO:0000313" key="2">
    <source>
        <dbReference type="EMBL" id="GIE12676.1"/>
    </source>
</evidence>